<feature type="domain" description="DUF1722" evidence="1">
    <location>
        <begin position="15"/>
        <end position="124"/>
    </location>
</feature>
<name>A0A429ZX22_9ENTE</name>
<protein>
    <recommendedName>
        <fullName evidence="1">DUF1722 domain-containing protein</fullName>
    </recommendedName>
</protein>
<proteinExistence type="predicted"/>
<dbReference type="InterPro" id="IPR013560">
    <property type="entry name" value="DUF1722"/>
</dbReference>
<organism evidence="2 3">
    <name type="scientific">Vagococcus vulneris</name>
    <dbReference type="NCBI Taxonomy" id="1977869"/>
    <lineage>
        <taxon>Bacteria</taxon>
        <taxon>Bacillati</taxon>
        <taxon>Bacillota</taxon>
        <taxon>Bacilli</taxon>
        <taxon>Lactobacillales</taxon>
        <taxon>Enterococcaceae</taxon>
        <taxon>Vagococcus</taxon>
    </lineage>
</organism>
<dbReference type="Proteomes" id="UP000287857">
    <property type="component" value="Unassembled WGS sequence"/>
</dbReference>
<dbReference type="RefSeq" id="WP_125984174.1">
    <property type="nucleotide sequence ID" value="NZ_NGJS01000010.1"/>
</dbReference>
<dbReference type="OrthoDB" id="9782576at2"/>
<dbReference type="AlphaFoldDB" id="A0A429ZX22"/>
<dbReference type="EMBL" id="NGJS01000010">
    <property type="protein sequence ID" value="RST98396.1"/>
    <property type="molecule type" value="Genomic_DNA"/>
</dbReference>
<sequence length="126" mass="15221">MNILKQDQEKWAQEKYAIMAHSQKHYQQIRELFRNNEWTEHKHQKFIQLLADAYTYEPSIGSLTNAYQHIWGYFKNKADTSEKKQFLCYLSDLPQSNYLIKHQLINLTLKYEIVYLMQSTLLFPKS</sequence>
<accession>A0A429ZX22</accession>
<gene>
    <name evidence="2" type="ORF">CBF37_07740</name>
</gene>
<evidence type="ECO:0000313" key="2">
    <source>
        <dbReference type="EMBL" id="RST98396.1"/>
    </source>
</evidence>
<comment type="caution">
    <text evidence="2">The sequence shown here is derived from an EMBL/GenBank/DDBJ whole genome shotgun (WGS) entry which is preliminary data.</text>
</comment>
<dbReference type="Pfam" id="PF08349">
    <property type="entry name" value="DUF1722"/>
    <property type="match status" value="1"/>
</dbReference>
<evidence type="ECO:0000259" key="1">
    <source>
        <dbReference type="Pfam" id="PF08349"/>
    </source>
</evidence>
<reference evidence="2 3" key="1">
    <citation type="submission" date="2017-05" db="EMBL/GenBank/DDBJ databases">
        <title>Vagococcus spp. assemblies.</title>
        <authorList>
            <person name="Gulvik C.A."/>
        </authorList>
    </citation>
    <scope>NUCLEOTIDE SEQUENCE [LARGE SCALE GENOMIC DNA]</scope>
    <source>
        <strain evidence="2 3">SS1995</strain>
    </source>
</reference>
<evidence type="ECO:0000313" key="3">
    <source>
        <dbReference type="Proteomes" id="UP000287857"/>
    </source>
</evidence>
<keyword evidence="3" id="KW-1185">Reference proteome</keyword>